<dbReference type="GO" id="GO:0009252">
    <property type="term" value="P:peptidoglycan biosynthetic process"/>
    <property type="evidence" value="ECO:0007669"/>
    <property type="project" value="UniProtKB-UniPathway"/>
</dbReference>
<dbReference type="PROSITE" id="PS51257">
    <property type="entry name" value="PROKAR_LIPOPROTEIN"/>
    <property type="match status" value="1"/>
</dbReference>
<evidence type="ECO:0000313" key="8">
    <source>
        <dbReference type="EMBL" id="OUR96677.1"/>
    </source>
</evidence>
<reference evidence="9" key="1">
    <citation type="journal article" date="2017" name="Proc. Natl. Acad. Sci. U.S.A.">
        <title>Simulation of Deepwater Horizon oil plume reveals substrate specialization within a complex community of hydrocarbon-degraders.</title>
        <authorList>
            <person name="Hu P."/>
            <person name="Dubinsky E.A."/>
            <person name="Probst A.J."/>
            <person name="Wang J."/>
            <person name="Sieber C.M.K."/>
            <person name="Tom L.M."/>
            <person name="Gardinali P."/>
            <person name="Banfield J.F."/>
            <person name="Atlas R.M."/>
            <person name="Andersen G.L."/>
        </authorList>
    </citation>
    <scope>NUCLEOTIDE SEQUENCE [LARGE SCALE GENOMIC DNA]</scope>
</reference>
<feature type="domain" description="L,D-TPase catalytic" evidence="7">
    <location>
        <begin position="133"/>
        <end position="310"/>
    </location>
</feature>
<gene>
    <name evidence="8" type="ORF">A9Q84_10060</name>
</gene>
<sequence length="596" mass="68031">MNKSLLVLAMTGALASGCGAKKELYPNTGSEAYEKMVGAMTSVDEVIVDKNYFTTVALSVRDASGKRLGLLSRHDKVTVVSLAGISSRENYVQVTFRKRAYHRINQSEKYYVSFKYLSERIEDYKDFDGKYFVIQNLATERLRVYEKNCNEANVCLNKMIMETEMAVGEDTKETRSIVGSFRITDWWKFYQDHAGHYPSWYRDSYPAPPKPGSSFLKWFKNKYMPKINGKRKGDMRGAFGWYTAWVGPNHLSQWTHGTVGWGQDKDKLIKATKKTFTNLFADPRSSGCSRLNNEAVAYLREILPVGTPIVKIYAKEALLQKDRANYTEKTNDWSYILTTNNAYSTTNFSAGKDGIVEREVPMSKWIEQGTFRMDSYPTMYNFTDGEDLSSRRAKTRTTGNIYRVDAKKMKGVFYVDAGLIEGYSHPKSEKIAKGGFRRELAPAYMLMSDKLDKSQAVYTTSDDNDEDKDYGDTVTTTRVETEGRAYLNKKEDRAYTSDIKNIFVTGKKVERETSPAVRIQLSSGVLAEFQLVAVDKKDWKLVVSNETLESDNSKLQSFVKRYFKKKTSAKVKVSVRGKTLRLKKTRGRNIEVIFQL</sequence>
<dbReference type="UniPathway" id="UPA00219"/>
<proteinExistence type="inferred from homology"/>
<dbReference type="GO" id="GO:0071555">
    <property type="term" value="P:cell wall organization"/>
    <property type="evidence" value="ECO:0007669"/>
    <property type="project" value="UniProtKB-KW"/>
</dbReference>
<evidence type="ECO:0000256" key="5">
    <source>
        <dbReference type="ARBA" id="ARBA00022984"/>
    </source>
</evidence>
<dbReference type="InterPro" id="IPR005490">
    <property type="entry name" value="LD_TPept_cat_dom"/>
</dbReference>
<dbReference type="AlphaFoldDB" id="A0A1Y5F709"/>
<name>A0A1Y5F709_9BACT</name>
<keyword evidence="4" id="KW-0133">Cell shape</keyword>
<comment type="similarity">
    <text evidence="2">Belongs to the YkuD family.</text>
</comment>
<evidence type="ECO:0000256" key="2">
    <source>
        <dbReference type="ARBA" id="ARBA00005992"/>
    </source>
</evidence>
<organism evidence="8 9">
    <name type="scientific">Halobacteriovorax marinus</name>
    <dbReference type="NCBI Taxonomy" id="97084"/>
    <lineage>
        <taxon>Bacteria</taxon>
        <taxon>Pseudomonadati</taxon>
        <taxon>Bdellovibrionota</taxon>
        <taxon>Bacteriovoracia</taxon>
        <taxon>Bacteriovoracales</taxon>
        <taxon>Halobacteriovoraceae</taxon>
        <taxon>Halobacteriovorax</taxon>
    </lineage>
</organism>
<comment type="caution">
    <text evidence="8">The sequence shown here is derived from an EMBL/GenBank/DDBJ whole genome shotgun (WGS) entry which is preliminary data.</text>
</comment>
<keyword evidence="5" id="KW-0573">Peptidoglycan synthesis</keyword>
<dbReference type="Gene3D" id="2.40.440.10">
    <property type="entry name" value="L,D-transpeptidase catalytic domain-like"/>
    <property type="match status" value="1"/>
</dbReference>
<keyword evidence="3" id="KW-0808">Transferase</keyword>
<keyword evidence="6" id="KW-0961">Cell wall biogenesis/degradation</keyword>
<comment type="pathway">
    <text evidence="1">Cell wall biogenesis; peptidoglycan biosynthesis.</text>
</comment>
<protein>
    <recommendedName>
        <fullName evidence="7">L,D-TPase catalytic domain-containing protein</fullName>
    </recommendedName>
</protein>
<evidence type="ECO:0000256" key="1">
    <source>
        <dbReference type="ARBA" id="ARBA00004752"/>
    </source>
</evidence>
<evidence type="ECO:0000256" key="3">
    <source>
        <dbReference type="ARBA" id="ARBA00022679"/>
    </source>
</evidence>
<evidence type="ECO:0000256" key="4">
    <source>
        <dbReference type="ARBA" id="ARBA00022960"/>
    </source>
</evidence>
<dbReference type="SUPFAM" id="SSF141523">
    <property type="entry name" value="L,D-transpeptidase catalytic domain-like"/>
    <property type="match status" value="1"/>
</dbReference>
<evidence type="ECO:0000256" key="6">
    <source>
        <dbReference type="ARBA" id="ARBA00023316"/>
    </source>
</evidence>
<dbReference type="GO" id="GO:0016740">
    <property type="term" value="F:transferase activity"/>
    <property type="evidence" value="ECO:0007669"/>
    <property type="project" value="UniProtKB-KW"/>
</dbReference>
<evidence type="ECO:0000259" key="7">
    <source>
        <dbReference type="Pfam" id="PF03734"/>
    </source>
</evidence>
<dbReference type="GO" id="GO:0004180">
    <property type="term" value="F:carboxypeptidase activity"/>
    <property type="evidence" value="ECO:0007669"/>
    <property type="project" value="UniProtKB-ARBA"/>
</dbReference>
<dbReference type="InterPro" id="IPR038063">
    <property type="entry name" value="Transpep_catalytic_dom"/>
</dbReference>
<accession>A0A1Y5F709</accession>
<dbReference type="Proteomes" id="UP000196531">
    <property type="component" value="Unassembled WGS sequence"/>
</dbReference>
<dbReference type="CDD" id="cd16913">
    <property type="entry name" value="YkuD_like"/>
    <property type="match status" value="1"/>
</dbReference>
<dbReference type="EMBL" id="MAAO01000006">
    <property type="protein sequence ID" value="OUR96677.1"/>
    <property type="molecule type" value="Genomic_DNA"/>
</dbReference>
<evidence type="ECO:0000313" key="9">
    <source>
        <dbReference type="Proteomes" id="UP000196531"/>
    </source>
</evidence>
<dbReference type="GO" id="GO:0008360">
    <property type="term" value="P:regulation of cell shape"/>
    <property type="evidence" value="ECO:0007669"/>
    <property type="project" value="UniProtKB-KW"/>
</dbReference>
<dbReference type="Pfam" id="PF03734">
    <property type="entry name" value="YkuD"/>
    <property type="match status" value="1"/>
</dbReference>